<feature type="transmembrane region" description="Helical" evidence="1">
    <location>
        <begin position="279"/>
        <end position="298"/>
    </location>
</feature>
<feature type="transmembrane region" description="Helical" evidence="1">
    <location>
        <begin position="646"/>
        <end position="670"/>
    </location>
</feature>
<sequence>DDASGRYTTGFFYGNNYFTGSLSLCATIHRNDIHEDIFQKDEMRKSGLSHNNVYNPSSSSIPFENPPFLPGFFVLKMLVNATSVVPVPRTIYTGLCLPSTCTNSDVKMMGRFSQMSESNRQVTILAVRSPTQNPYNYGADRTFIILAVISTIVGVLLAAGTIYELVLTYQLKQRRKKKMTKELASDSSSGINCTTYDLTDAVPNKNDLPIGIVIPRSMNNNNSDENLAIESSVISESDDVKLNVWSELLLSFSIVTNFNAICDRRVGSDTIPSIHGLRAISMAWVILGHTCIIVFKYSDNMDLRKVVEKEFLFQTITNGAYSVDTFFFISGFLVSYIYFRTNAKGKLEKLSQGVNEITAGTYHFFGLIFYRFIRLTAPYMFVLGVVEVTMKYSEHHSVFDPPTLDHINCPQYWWRNVLYINTLFPVEDMCMLWSWYLSDDTQFYVIGAVILIIAVRHFKVASSLLLFFMLSSWATTGYIAFSNNHIPNSDDPLALFDKIYDKPWTRLGPYLIGMSVGWLLFKTNCKIRMRLPTVVAGWVTSSACLLYLIYGLYNTELSQLYAAAFSSLSHSAWAAALAWIVVACSTGYGGYINTLLSAPCIYPFSRVTYCAYLVHPIVIRLLALNSDAPLHLGSDSMVITFFGQVVASYILSFIVSLSFEAPVVTMLKILTPNRKKRLIS</sequence>
<comment type="caution">
    <text evidence="3">The sequence shown here is derived from an EMBL/GenBank/DDBJ whole genome shotgun (WGS) entry which is preliminary data.</text>
</comment>
<name>A0A9Q0MKZ3_9DIPT</name>
<reference evidence="3" key="1">
    <citation type="submission" date="2022-07" db="EMBL/GenBank/DDBJ databases">
        <authorList>
            <person name="Trinca V."/>
            <person name="Uliana J.V.C."/>
            <person name="Torres T.T."/>
            <person name="Ward R.J."/>
            <person name="Monesi N."/>
        </authorList>
    </citation>
    <scope>NUCLEOTIDE SEQUENCE</scope>
    <source>
        <strain evidence="3">HSMRA1968</strain>
        <tissue evidence="3">Whole embryos</tissue>
    </source>
</reference>
<dbReference type="PANTHER" id="PTHR11161:SF72">
    <property type="entry name" value="FI21449P1"/>
    <property type="match status" value="1"/>
</dbReference>
<dbReference type="InterPro" id="IPR006621">
    <property type="entry name" value="Nose-resist-to-fluoxetine_N"/>
</dbReference>
<dbReference type="EMBL" id="WJQU01004048">
    <property type="protein sequence ID" value="KAJ6620116.1"/>
    <property type="molecule type" value="Genomic_DNA"/>
</dbReference>
<feature type="transmembrane region" description="Helical" evidence="1">
    <location>
        <begin position="607"/>
        <end position="626"/>
    </location>
</feature>
<keyword evidence="1" id="KW-0472">Membrane</keyword>
<feature type="transmembrane region" description="Helical" evidence="1">
    <location>
        <begin position="441"/>
        <end position="458"/>
    </location>
</feature>
<proteinExistence type="predicted"/>
<organism evidence="3 4">
    <name type="scientific">Pseudolycoriella hygida</name>
    <dbReference type="NCBI Taxonomy" id="35572"/>
    <lineage>
        <taxon>Eukaryota</taxon>
        <taxon>Metazoa</taxon>
        <taxon>Ecdysozoa</taxon>
        <taxon>Arthropoda</taxon>
        <taxon>Hexapoda</taxon>
        <taxon>Insecta</taxon>
        <taxon>Pterygota</taxon>
        <taxon>Neoptera</taxon>
        <taxon>Endopterygota</taxon>
        <taxon>Diptera</taxon>
        <taxon>Nematocera</taxon>
        <taxon>Sciaroidea</taxon>
        <taxon>Sciaridae</taxon>
        <taxon>Pseudolycoriella</taxon>
    </lineage>
</organism>
<feature type="non-terminal residue" evidence="3">
    <location>
        <position position="1"/>
    </location>
</feature>
<keyword evidence="1" id="KW-0812">Transmembrane</keyword>
<dbReference type="Pfam" id="PF20146">
    <property type="entry name" value="NRF"/>
    <property type="match status" value="1"/>
</dbReference>
<evidence type="ECO:0000256" key="1">
    <source>
        <dbReference type="SAM" id="Phobius"/>
    </source>
</evidence>
<dbReference type="Proteomes" id="UP001151699">
    <property type="component" value="Unassembled WGS sequence"/>
</dbReference>
<feature type="domain" description="Nose resistant-to-fluoxetine protein N-terminal" evidence="2">
    <location>
        <begin position="2"/>
        <end position="131"/>
    </location>
</feature>
<protein>
    <submittedName>
        <fullName evidence="3">Nose resistant to fluoxetine protein 6</fullName>
    </submittedName>
</protein>
<evidence type="ECO:0000259" key="2">
    <source>
        <dbReference type="SMART" id="SM00703"/>
    </source>
</evidence>
<dbReference type="Pfam" id="PF01757">
    <property type="entry name" value="Acyl_transf_3"/>
    <property type="match status" value="1"/>
</dbReference>
<gene>
    <name evidence="3" type="primary">nrf-6_6</name>
    <name evidence="3" type="ORF">Bhyg_17740</name>
</gene>
<evidence type="ECO:0000313" key="4">
    <source>
        <dbReference type="Proteomes" id="UP001151699"/>
    </source>
</evidence>
<feature type="transmembrane region" description="Helical" evidence="1">
    <location>
        <begin position="143"/>
        <end position="169"/>
    </location>
</feature>
<dbReference type="PANTHER" id="PTHR11161">
    <property type="entry name" value="O-ACYLTRANSFERASE"/>
    <property type="match status" value="1"/>
</dbReference>
<feature type="transmembrane region" description="Helical" evidence="1">
    <location>
        <begin position="573"/>
        <end position="595"/>
    </location>
</feature>
<feature type="transmembrane region" description="Helical" evidence="1">
    <location>
        <begin position="318"/>
        <end position="339"/>
    </location>
</feature>
<feature type="non-terminal residue" evidence="3">
    <location>
        <position position="680"/>
    </location>
</feature>
<dbReference type="InterPro" id="IPR052728">
    <property type="entry name" value="O2_lipid_transport_reg"/>
</dbReference>
<keyword evidence="4" id="KW-1185">Reference proteome</keyword>
<dbReference type="SMART" id="SM00703">
    <property type="entry name" value="NRF"/>
    <property type="match status" value="1"/>
</dbReference>
<dbReference type="GO" id="GO:0016747">
    <property type="term" value="F:acyltransferase activity, transferring groups other than amino-acyl groups"/>
    <property type="evidence" value="ECO:0007669"/>
    <property type="project" value="InterPro"/>
</dbReference>
<feature type="transmembrane region" description="Helical" evidence="1">
    <location>
        <begin position="533"/>
        <end position="553"/>
    </location>
</feature>
<dbReference type="InterPro" id="IPR002656">
    <property type="entry name" value="Acyl_transf_3_dom"/>
</dbReference>
<feature type="transmembrane region" description="Helical" evidence="1">
    <location>
        <begin position="465"/>
        <end position="483"/>
    </location>
</feature>
<keyword evidence="1" id="KW-1133">Transmembrane helix</keyword>
<feature type="transmembrane region" description="Helical" evidence="1">
    <location>
        <begin position="503"/>
        <end position="521"/>
    </location>
</feature>
<feature type="transmembrane region" description="Helical" evidence="1">
    <location>
        <begin position="360"/>
        <end position="381"/>
    </location>
</feature>
<dbReference type="AlphaFoldDB" id="A0A9Q0MKZ3"/>
<dbReference type="OrthoDB" id="207378at2759"/>
<accession>A0A9Q0MKZ3</accession>
<evidence type="ECO:0000313" key="3">
    <source>
        <dbReference type="EMBL" id="KAJ6620116.1"/>
    </source>
</evidence>